<sequence length="326" mass="36476">MKKFLKWTGITLVALVIIYFIGPRPEKAMLSPTLTSVTTDVVQLEKDIQETESQFELKPDNEARIIWADTAKKQKTKYSMVYIHGFGASWAEGDPIHKQLAQKYGCNLYLARLYDAGVKSPDAFQNLTPENFLSSAKYAIAVAKSLGDSVIVIGCSAGGLLSSYIASEHPDIKALVLYSPCFKVNGLEVATGPWGKQLLQLLGGSHRDLTHYTPERANYWLTRYHTNGVMTLQQTMDAIVKPETFAKIKMPVFMAYYYKDEENQDKVVSVEAMLKAFDELGTPAAQKRKVAFPNAGEHVIASHFTSKDLEGVFRETDIFLKEIVFK</sequence>
<dbReference type="SUPFAM" id="SSF53474">
    <property type="entry name" value="alpha/beta-Hydrolases"/>
    <property type="match status" value="1"/>
</dbReference>
<reference evidence="4 5" key="1">
    <citation type="submission" date="2018-07" db="EMBL/GenBank/DDBJ databases">
        <title>Genome sequencing of Runella.</title>
        <authorList>
            <person name="Baek M.-G."/>
            <person name="Yi H."/>
        </authorList>
    </citation>
    <scope>NUCLEOTIDE SEQUENCE [LARGE SCALE GENOMIC DNA]</scope>
    <source>
        <strain evidence="4 5">HYN0085</strain>
    </source>
</reference>
<keyword evidence="2" id="KW-0812">Transmembrane</keyword>
<accession>A0A344TQ99</accession>
<protein>
    <submittedName>
        <fullName evidence="4">Alpha/beta hydrolase</fullName>
    </submittedName>
</protein>
<evidence type="ECO:0000259" key="3">
    <source>
        <dbReference type="Pfam" id="PF12146"/>
    </source>
</evidence>
<keyword evidence="2" id="KW-1133">Transmembrane helix</keyword>
<dbReference type="PANTHER" id="PTHR43798">
    <property type="entry name" value="MONOACYLGLYCEROL LIPASE"/>
    <property type="match status" value="1"/>
</dbReference>
<evidence type="ECO:0000313" key="4">
    <source>
        <dbReference type="EMBL" id="AXE20820.1"/>
    </source>
</evidence>
<feature type="transmembrane region" description="Helical" evidence="2">
    <location>
        <begin position="6"/>
        <end position="22"/>
    </location>
</feature>
<name>A0A344TQ99_9BACT</name>
<evidence type="ECO:0000256" key="1">
    <source>
        <dbReference type="ARBA" id="ARBA00022801"/>
    </source>
</evidence>
<dbReference type="InterPro" id="IPR050266">
    <property type="entry name" value="AB_hydrolase_sf"/>
</dbReference>
<dbReference type="InterPro" id="IPR022742">
    <property type="entry name" value="Hydrolase_4"/>
</dbReference>
<evidence type="ECO:0000313" key="5">
    <source>
        <dbReference type="Proteomes" id="UP000251993"/>
    </source>
</evidence>
<keyword evidence="1 4" id="KW-0378">Hydrolase</keyword>
<dbReference type="GO" id="GO:0016787">
    <property type="term" value="F:hydrolase activity"/>
    <property type="evidence" value="ECO:0007669"/>
    <property type="project" value="UniProtKB-KW"/>
</dbReference>
<evidence type="ECO:0000256" key="2">
    <source>
        <dbReference type="SAM" id="Phobius"/>
    </source>
</evidence>
<feature type="domain" description="Serine aminopeptidase S33" evidence="3">
    <location>
        <begin position="142"/>
        <end position="224"/>
    </location>
</feature>
<dbReference type="Gene3D" id="3.40.50.1820">
    <property type="entry name" value="alpha/beta hydrolase"/>
    <property type="match status" value="1"/>
</dbReference>
<proteinExistence type="predicted"/>
<dbReference type="RefSeq" id="WP_114069581.1">
    <property type="nucleotide sequence ID" value="NZ_CP030850.1"/>
</dbReference>
<dbReference type="AlphaFoldDB" id="A0A344TQ99"/>
<dbReference type="Proteomes" id="UP000251993">
    <property type="component" value="Chromosome"/>
</dbReference>
<dbReference type="InterPro" id="IPR029058">
    <property type="entry name" value="AB_hydrolase_fold"/>
</dbReference>
<gene>
    <name evidence="4" type="ORF">DR864_25340</name>
</gene>
<organism evidence="4 5">
    <name type="scientific">Runella rosea</name>
    <dbReference type="NCBI Taxonomy" id="2259595"/>
    <lineage>
        <taxon>Bacteria</taxon>
        <taxon>Pseudomonadati</taxon>
        <taxon>Bacteroidota</taxon>
        <taxon>Cytophagia</taxon>
        <taxon>Cytophagales</taxon>
        <taxon>Spirosomataceae</taxon>
        <taxon>Runella</taxon>
    </lineage>
</organism>
<dbReference type="Pfam" id="PF12146">
    <property type="entry name" value="Hydrolase_4"/>
    <property type="match status" value="1"/>
</dbReference>
<dbReference type="PANTHER" id="PTHR43798:SF31">
    <property type="entry name" value="AB HYDROLASE SUPERFAMILY PROTEIN YCLE"/>
    <property type="match status" value="1"/>
</dbReference>
<dbReference type="KEGG" id="run:DR864_25340"/>
<dbReference type="GO" id="GO:0016020">
    <property type="term" value="C:membrane"/>
    <property type="evidence" value="ECO:0007669"/>
    <property type="project" value="TreeGrafter"/>
</dbReference>
<keyword evidence="2" id="KW-0472">Membrane</keyword>
<keyword evidence="5" id="KW-1185">Reference proteome</keyword>
<dbReference type="OrthoDB" id="5416147at2"/>
<dbReference type="EMBL" id="CP030850">
    <property type="protein sequence ID" value="AXE20820.1"/>
    <property type="molecule type" value="Genomic_DNA"/>
</dbReference>